<dbReference type="AlphaFoldDB" id="A0AAN8ZRL0"/>
<gene>
    <name evidence="2" type="ORF">RJ641_000560</name>
</gene>
<dbReference type="InterPro" id="IPR002156">
    <property type="entry name" value="RNaseH_domain"/>
</dbReference>
<protein>
    <submittedName>
        <fullName evidence="2">Ribonuclease H domain</fullName>
    </submittedName>
</protein>
<keyword evidence="3" id="KW-1185">Reference proteome</keyword>
<dbReference type="Pfam" id="PF13456">
    <property type="entry name" value="RVT_3"/>
    <property type="match status" value="1"/>
</dbReference>
<accession>A0AAN8ZRL0</accession>
<evidence type="ECO:0000313" key="2">
    <source>
        <dbReference type="EMBL" id="KAK6947087.1"/>
    </source>
</evidence>
<name>A0AAN8ZRL0_9MAGN</name>
<evidence type="ECO:0000259" key="1">
    <source>
        <dbReference type="Pfam" id="PF13456"/>
    </source>
</evidence>
<proteinExistence type="predicted"/>
<organism evidence="2 3">
    <name type="scientific">Dillenia turbinata</name>
    <dbReference type="NCBI Taxonomy" id="194707"/>
    <lineage>
        <taxon>Eukaryota</taxon>
        <taxon>Viridiplantae</taxon>
        <taxon>Streptophyta</taxon>
        <taxon>Embryophyta</taxon>
        <taxon>Tracheophyta</taxon>
        <taxon>Spermatophyta</taxon>
        <taxon>Magnoliopsida</taxon>
        <taxon>eudicotyledons</taxon>
        <taxon>Gunneridae</taxon>
        <taxon>Pentapetalae</taxon>
        <taxon>Dilleniales</taxon>
        <taxon>Dilleniaceae</taxon>
        <taxon>Dillenia</taxon>
    </lineage>
</organism>
<feature type="domain" description="RNase H type-1" evidence="1">
    <location>
        <begin position="63"/>
        <end position="104"/>
    </location>
</feature>
<dbReference type="GO" id="GO:0003676">
    <property type="term" value="F:nucleic acid binding"/>
    <property type="evidence" value="ECO:0007669"/>
    <property type="project" value="InterPro"/>
</dbReference>
<dbReference type="EMBL" id="JBAMMX010000001">
    <property type="protein sequence ID" value="KAK6947087.1"/>
    <property type="molecule type" value="Genomic_DNA"/>
</dbReference>
<evidence type="ECO:0000313" key="3">
    <source>
        <dbReference type="Proteomes" id="UP001370490"/>
    </source>
</evidence>
<comment type="caution">
    <text evidence="2">The sequence shown here is derived from an EMBL/GenBank/DDBJ whole genome shotgun (WGS) entry which is preliminary data.</text>
</comment>
<dbReference type="Proteomes" id="UP001370490">
    <property type="component" value="Unassembled WGS sequence"/>
</dbReference>
<sequence length="146" mass="16251">MARGKKPMDSTLNTILLTSGSSIEQGFLAAFLNIAVCVGLCRYLLETYVDGLPICYSDQRRGDENYPWKYMIQDCKELMEMVGVGEIKHIYREANMSANKLAKMGQGVEVDTHAVSNPPPELVELLKLDAIGVGWIRKRKGRSSVP</sequence>
<reference evidence="2 3" key="1">
    <citation type="submission" date="2023-12" db="EMBL/GenBank/DDBJ databases">
        <title>A high-quality genome assembly for Dillenia turbinata (Dilleniales).</title>
        <authorList>
            <person name="Chanderbali A."/>
        </authorList>
    </citation>
    <scope>NUCLEOTIDE SEQUENCE [LARGE SCALE GENOMIC DNA]</scope>
    <source>
        <strain evidence="2">LSX21</strain>
        <tissue evidence="2">Leaf</tissue>
    </source>
</reference>
<dbReference type="GO" id="GO:0004523">
    <property type="term" value="F:RNA-DNA hybrid ribonuclease activity"/>
    <property type="evidence" value="ECO:0007669"/>
    <property type="project" value="InterPro"/>
</dbReference>